<keyword evidence="2" id="KW-1185">Reference proteome</keyword>
<dbReference type="PANTHER" id="PTHR34355:SF1">
    <property type="entry name" value="JOSEPHIN-LIKE PROTEIN"/>
    <property type="match status" value="1"/>
</dbReference>
<gene>
    <name evidence="1" type="ORF">Fot_08199</name>
</gene>
<sequence length="124" mass="13700">MSRRVSFSYDVNDMPIIYQKHGDGPKSDGNKTKVNEIWSFGHSKKYGLSLSGFFRRTGAKATRALRCMSSGKRCSRKVSSASLARSHSYAETLDSQRAEAIEDCIEFLNSSSSLQKSNSVTSSC</sequence>
<dbReference type="PANTHER" id="PTHR34355">
    <property type="entry name" value="JOSEPHIN-LIKE PROTEIN"/>
    <property type="match status" value="1"/>
</dbReference>
<comment type="caution">
    <text evidence="1">The sequence shown here is derived from an EMBL/GenBank/DDBJ whole genome shotgun (WGS) entry which is preliminary data.</text>
</comment>
<protein>
    <recommendedName>
        <fullName evidence="3">Josephin-like protein</fullName>
    </recommendedName>
</protein>
<proteinExistence type="predicted"/>
<organism evidence="1 2">
    <name type="scientific">Forsythia ovata</name>
    <dbReference type="NCBI Taxonomy" id="205694"/>
    <lineage>
        <taxon>Eukaryota</taxon>
        <taxon>Viridiplantae</taxon>
        <taxon>Streptophyta</taxon>
        <taxon>Embryophyta</taxon>
        <taxon>Tracheophyta</taxon>
        <taxon>Spermatophyta</taxon>
        <taxon>Magnoliopsida</taxon>
        <taxon>eudicotyledons</taxon>
        <taxon>Gunneridae</taxon>
        <taxon>Pentapetalae</taxon>
        <taxon>asterids</taxon>
        <taxon>lamiids</taxon>
        <taxon>Lamiales</taxon>
        <taxon>Oleaceae</taxon>
        <taxon>Forsythieae</taxon>
        <taxon>Forsythia</taxon>
    </lineage>
</organism>
<evidence type="ECO:0008006" key="3">
    <source>
        <dbReference type="Google" id="ProtNLM"/>
    </source>
</evidence>
<accession>A0ABD1WXY9</accession>
<evidence type="ECO:0000313" key="2">
    <source>
        <dbReference type="Proteomes" id="UP001604277"/>
    </source>
</evidence>
<reference evidence="2" key="1">
    <citation type="submission" date="2024-07" db="EMBL/GenBank/DDBJ databases">
        <title>Two chromosome-level genome assemblies of Korean endemic species Abeliophyllum distichum and Forsythia ovata (Oleaceae).</title>
        <authorList>
            <person name="Jang H."/>
        </authorList>
    </citation>
    <scope>NUCLEOTIDE SEQUENCE [LARGE SCALE GENOMIC DNA]</scope>
</reference>
<dbReference type="Proteomes" id="UP001604277">
    <property type="component" value="Unassembled WGS sequence"/>
</dbReference>
<name>A0ABD1WXY9_9LAMI</name>
<dbReference type="EMBL" id="JBFOLJ010000002">
    <property type="protein sequence ID" value="KAL2554580.1"/>
    <property type="molecule type" value="Genomic_DNA"/>
</dbReference>
<evidence type="ECO:0000313" key="1">
    <source>
        <dbReference type="EMBL" id="KAL2554580.1"/>
    </source>
</evidence>
<dbReference type="AlphaFoldDB" id="A0ABD1WXY9"/>